<dbReference type="Proteomes" id="UP000004358">
    <property type="component" value="Unassembled WGS sequence"/>
</dbReference>
<dbReference type="GO" id="GO:0016757">
    <property type="term" value="F:glycosyltransferase activity"/>
    <property type="evidence" value="ECO:0007669"/>
    <property type="project" value="UniProtKB-KW"/>
</dbReference>
<name>A3ZVD4_9BACT</name>
<dbReference type="eggNOG" id="COG4421">
    <property type="taxonomic scope" value="Bacteria"/>
</dbReference>
<evidence type="ECO:0000259" key="4">
    <source>
        <dbReference type="Pfam" id="PF04577"/>
    </source>
</evidence>
<proteinExistence type="predicted"/>
<keyword evidence="1" id="KW-0328">Glycosyltransferase</keyword>
<dbReference type="HOGENOM" id="CLU_053468_1_0_0"/>
<evidence type="ECO:0000256" key="2">
    <source>
        <dbReference type="ARBA" id="ARBA00022679"/>
    </source>
</evidence>
<dbReference type="EMBL" id="AANZ01000014">
    <property type="protein sequence ID" value="EAQ79280.1"/>
    <property type="molecule type" value="Genomic_DNA"/>
</dbReference>
<comment type="caution">
    <text evidence="5">The sequence shown here is derived from an EMBL/GenBank/DDBJ whole genome shotgun (WGS) entry which is preliminary data.</text>
</comment>
<organism evidence="5 6">
    <name type="scientific">Blastopirellula marina DSM 3645</name>
    <dbReference type="NCBI Taxonomy" id="314230"/>
    <lineage>
        <taxon>Bacteria</taxon>
        <taxon>Pseudomonadati</taxon>
        <taxon>Planctomycetota</taxon>
        <taxon>Planctomycetia</taxon>
        <taxon>Pirellulales</taxon>
        <taxon>Pirellulaceae</taxon>
        <taxon>Blastopirellula</taxon>
    </lineage>
</organism>
<dbReference type="InterPro" id="IPR007657">
    <property type="entry name" value="Glycosyltransferase_61"/>
</dbReference>
<dbReference type="RefSeq" id="WP_002654065.1">
    <property type="nucleotide sequence ID" value="NZ_CH672377.1"/>
</dbReference>
<keyword evidence="2" id="KW-0808">Transferase</keyword>
<dbReference type="AlphaFoldDB" id="A3ZVD4"/>
<dbReference type="PANTHER" id="PTHR20961">
    <property type="entry name" value="GLYCOSYLTRANSFERASE"/>
    <property type="match status" value="1"/>
</dbReference>
<protein>
    <recommendedName>
        <fullName evidence="4">Glycosyltransferase 61 catalytic domain-containing protein</fullName>
    </recommendedName>
</protein>
<gene>
    <name evidence="5" type="ORF">DSM3645_02353</name>
</gene>
<dbReference type="Pfam" id="PF04577">
    <property type="entry name" value="Glyco_transf_61"/>
    <property type="match status" value="1"/>
</dbReference>
<evidence type="ECO:0000313" key="6">
    <source>
        <dbReference type="Proteomes" id="UP000004358"/>
    </source>
</evidence>
<accession>A3ZVD4</accession>
<dbReference type="STRING" id="314230.DSM3645_02353"/>
<reference evidence="5 6" key="1">
    <citation type="submission" date="2006-02" db="EMBL/GenBank/DDBJ databases">
        <authorList>
            <person name="Amann R."/>
            <person name="Ferriera S."/>
            <person name="Johnson J."/>
            <person name="Kravitz S."/>
            <person name="Halpern A."/>
            <person name="Remington K."/>
            <person name="Beeson K."/>
            <person name="Tran B."/>
            <person name="Rogers Y.-H."/>
            <person name="Friedman R."/>
            <person name="Venter J.C."/>
        </authorList>
    </citation>
    <scope>NUCLEOTIDE SEQUENCE [LARGE SCALE GENOMIC DNA]</scope>
    <source>
        <strain evidence="5 6">DSM 3645</strain>
    </source>
</reference>
<dbReference type="InterPro" id="IPR049625">
    <property type="entry name" value="Glyco_transf_61_cat"/>
</dbReference>
<dbReference type="OrthoDB" id="182122at2"/>
<keyword evidence="3" id="KW-0325">Glycoprotein</keyword>
<evidence type="ECO:0000256" key="1">
    <source>
        <dbReference type="ARBA" id="ARBA00022676"/>
    </source>
</evidence>
<sequence length="397" mass="44555">MRLKSETIKQLRCRLLNTWWRLFGVPAPRGGCLDSPLDFCLEEPARQSFPRRTMFGAVDQVGQDIEALISAGLLYETDRDWNGESTIDYPPGGVTLLEQGSVISRQGILFTPKHGVLENLGGGSLAAVSGVGTSFTHLPRPRRIDGNVLVMTRGLAQRNYYHWTFEMLSQLRLVEQSGVSFDYVAAPKRHAFASESLQLLGIERSQILPMGHYTHIQAKQLIIPSVACYFPQPAGVAYLREKMQTQAWSHYERDDRLKLYIARRRFTSRYIVNEAELFAALKPLGFQQVYLEDLPLKKQIQLFQQAGVIVGPHGAGFSNLVYSRPGTAVFEITPTCRPPLFFHYLAEINALQYAVYFGQPVGQRGMDANIRVDVPQLRQQLTSFLAEAAGDYSRAAA</sequence>
<evidence type="ECO:0000313" key="5">
    <source>
        <dbReference type="EMBL" id="EAQ79280.1"/>
    </source>
</evidence>
<evidence type="ECO:0000256" key="3">
    <source>
        <dbReference type="ARBA" id="ARBA00023180"/>
    </source>
</evidence>
<feature type="domain" description="Glycosyltransferase 61 catalytic" evidence="4">
    <location>
        <begin position="160"/>
        <end position="329"/>
    </location>
</feature>